<dbReference type="SUPFAM" id="SSF55874">
    <property type="entry name" value="ATPase domain of HSP90 chaperone/DNA topoisomerase II/histidine kinase"/>
    <property type="match status" value="1"/>
</dbReference>
<dbReference type="InterPro" id="IPR050640">
    <property type="entry name" value="Bact_2-comp_sensor_kinase"/>
</dbReference>
<dbReference type="Proteomes" id="UP001580407">
    <property type="component" value="Unassembled WGS sequence"/>
</dbReference>
<proteinExistence type="predicted"/>
<reference evidence="4 5" key="1">
    <citation type="submission" date="2024-09" db="EMBL/GenBank/DDBJ databases">
        <authorList>
            <person name="Ruan L."/>
        </authorList>
    </citation>
    <scope>NUCLEOTIDE SEQUENCE [LARGE SCALE GENOMIC DNA]</scope>
    <source>
        <strain evidence="4 5">D33</strain>
    </source>
</reference>
<comment type="caution">
    <text evidence="4">The sequence shown here is derived from an EMBL/GenBank/DDBJ whole genome shotgun (WGS) entry which is preliminary data.</text>
</comment>
<keyword evidence="5" id="KW-1185">Reference proteome</keyword>
<evidence type="ECO:0000313" key="4">
    <source>
        <dbReference type="EMBL" id="MFB5682748.1"/>
    </source>
</evidence>
<dbReference type="RefSeq" id="WP_375526500.1">
    <property type="nucleotide sequence ID" value="NZ_JBHILM010000020.1"/>
</dbReference>
<dbReference type="PANTHER" id="PTHR34220">
    <property type="entry name" value="SENSOR HISTIDINE KINASE YPDA"/>
    <property type="match status" value="1"/>
</dbReference>
<dbReference type="InterPro" id="IPR036890">
    <property type="entry name" value="HATPase_C_sf"/>
</dbReference>
<keyword evidence="1" id="KW-1133">Transmembrane helix</keyword>
<dbReference type="Pfam" id="PF02518">
    <property type="entry name" value="HATPase_c"/>
    <property type="match status" value="1"/>
</dbReference>
<organism evidence="4 5">
    <name type="scientific">Paenibacillus terreus</name>
    <dbReference type="NCBI Taxonomy" id="1387834"/>
    <lineage>
        <taxon>Bacteria</taxon>
        <taxon>Bacillati</taxon>
        <taxon>Bacillota</taxon>
        <taxon>Bacilli</taxon>
        <taxon>Bacillales</taxon>
        <taxon>Paenibacillaceae</taxon>
        <taxon>Paenibacillus</taxon>
    </lineage>
</organism>
<dbReference type="GO" id="GO:0004673">
    <property type="term" value="F:protein histidine kinase activity"/>
    <property type="evidence" value="ECO:0007669"/>
    <property type="project" value="UniProtKB-EC"/>
</dbReference>
<keyword evidence="1" id="KW-0812">Transmembrane</keyword>
<feature type="domain" description="Histidine kinase/HSP90-like ATPase" evidence="2">
    <location>
        <begin position="471"/>
        <end position="572"/>
    </location>
</feature>
<evidence type="ECO:0000259" key="2">
    <source>
        <dbReference type="Pfam" id="PF02518"/>
    </source>
</evidence>
<keyword evidence="1" id="KW-0472">Membrane</keyword>
<dbReference type="Gene3D" id="3.30.565.10">
    <property type="entry name" value="Histidine kinase-like ATPase, C-terminal domain"/>
    <property type="match status" value="1"/>
</dbReference>
<evidence type="ECO:0000313" key="5">
    <source>
        <dbReference type="Proteomes" id="UP001580407"/>
    </source>
</evidence>
<evidence type="ECO:0000259" key="3">
    <source>
        <dbReference type="Pfam" id="PF06580"/>
    </source>
</evidence>
<keyword evidence="4" id="KW-0418">Kinase</keyword>
<dbReference type="PANTHER" id="PTHR34220:SF7">
    <property type="entry name" value="SENSOR HISTIDINE KINASE YPDA"/>
    <property type="match status" value="1"/>
</dbReference>
<dbReference type="InterPro" id="IPR003594">
    <property type="entry name" value="HATPase_dom"/>
</dbReference>
<feature type="domain" description="Signal transduction histidine kinase internal region" evidence="3">
    <location>
        <begin position="373"/>
        <end position="448"/>
    </location>
</feature>
<dbReference type="EC" id="2.7.13.3" evidence="4"/>
<gene>
    <name evidence="4" type="ORF">ACE3NQ_17665</name>
</gene>
<sequence length="581" mass="66557">MIAIIPLVVISLLSYQLSFKIARDGILESVTYSSNQLNSSLANRFEQMEYAANAMQYYMYTLVLEPSHSITSQLDKYSYIKNNISNLNYTFHFVNINVYTRPDLLFSNQGINFFKLDELSGRGLSQADLQQQLNRMQWRLFPGQREPFVKSGSTASRDYLSVFNAFKKKASSQLEYVYFIDIDEREIARLLADSSPDPSVQTYIVDSSGYIVSHPDLTKLGTMIGTDMMHTVLNNPSSPVSFNKTQLIIHHNDISGWYVITEVPDTYIRHHTNVLVNILLVMILLVVMIALFASLFISNSLSSKVRRMAKVMSSFRLNDTHHQILELHMPVSTEKAYLDELDQLSLVFNSMIHRINDNFRTMLVMNLQEEKLKFQLLQSKINPHFLYNILESIKTCQSLGRIDEANAMITRLAKFYRLILKKGDELITIRDELEIAVLYLELEKVNHSRSLTWNIVQAEQSEHFLIPKFTLQPLIENSIRHGLRSGEVLDIQISVEYGDEDMIISVRDNGTGMPAAKLADIRTSLGRKNADTKRYYGINNVHKRLSLYSNGRSGLHIDSAEGHGTTVSVFFQQMLPDDEEF</sequence>
<dbReference type="InterPro" id="IPR010559">
    <property type="entry name" value="Sig_transdc_His_kin_internal"/>
</dbReference>
<dbReference type="Gene3D" id="6.10.340.10">
    <property type="match status" value="1"/>
</dbReference>
<name>A0ABV5BAL3_9BACL</name>
<dbReference type="EMBL" id="JBHILM010000020">
    <property type="protein sequence ID" value="MFB5682748.1"/>
    <property type="molecule type" value="Genomic_DNA"/>
</dbReference>
<feature type="transmembrane region" description="Helical" evidence="1">
    <location>
        <begin position="274"/>
        <end position="297"/>
    </location>
</feature>
<protein>
    <submittedName>
        <fullName evidence="4">Sensor histidine kinase</fullName>
        <ecNumber evidence="4">2.7.13.3</ecNumber>
    </submittedName>
</protein>
<keyword evidence="4" id="KW-0808">Transferase</keyword>
<accession>A0ABV5BAL3</accession>
<dbReference type="Pfam" id="PF06580">
    <property type="entry name" value="His_kinase"/>
    <property type="match status" value="1"/>
</dbReference>
<evidence type="ECO:0000256" key="1">
    <source>
        <dbReference type="SAM" id="Phobius"/>
    </source>
</evidence>